<gene>
    <name evidence="2" type="ORF">S06H3_55116</name>
</gene>
<evidence type="ECO:0000259" key="1">
    <source>
        <dbReference type="Pfam" id="PF00534"/>
    </source>
</evidence>
<dbReference type="PANTHER" id="PTHR45947:SF3">
    <property type="entry name" value="SULFOQUINOVOSYL TRANSFERASE SQD2"/>
    <property type="match status" value="1"/>
</dbReference>
<dbReference type="EMBL" id="BARV01035306">
    <property type="protein sequence ID" value="GAI55951.1"/>
    <property type="molecule type" value="Genomic_DNA"/>
</dbReference>
<comment type="caution">
    <text evidence="2">The sequence shown here is derived from an EMBL/GenBank/DDBJ whole genome shotgun (WGS) entry which is preliminary data.</text>
</comment>
<name>X1QMF5_9ZZZZ</name>
<dbReference type="InterPro" id="IPR050194">
    <property type="entry name" value="Glycosyltransferase_grp1"/>
</dbReference>
<protein>
    <recommendedName>
        <fullName evidence="1">Glycosyl transferase family 1 domain-containing protein</fullName>
    </recommendedName>
</protein>
<dbReference type="InterPro" id="IPR001296">
    <property type="entry name" value="Glyco_trans_1"/>
</dbReference>
<accession>X1QMF5</accession>
<dbReference type="AlphaFoldDB" id="X1QMF5"/>
<organism evidence="2">
    <name type="scientific">marine sediment metagenome</name>
    <dbReference type="NCBI Taxonomy" id="412755"/>
    <lineage>
        <taxon>unclassified sequences</taxon>
        <taxon>metagenomes</taxon>
        <taxon>ecological metagenomes</taxon>
    </lineage>
</organism>
<dbReference type="Gene3D" id="3.40.50.2000">
    <property type="entry name" value="Glycogen Phosphorylase B"/>
    <property type="match status" value="2"/>
</dbReference>
<evidence type="ECO:0000313" key="2">
    <source>
        <dbReference type="EMBL" id="GAI55951.1"/>
    </source>
</evidence>
<sequence>MANIHLKIIGRLPNKIACAKTLSLLYETVHNLQIPYIHSGVDEEMFLIAGERQKASLREKYSLPKSKKIFITVGNLIPRKNVETTIKAFMKLSAENDHILLVMGDGVESQKLRTLARSYENIKFIGNIASIGQYKDYLQISDFYISASM</sequence>
<reference evidence="2" key="1">
    <citation type="journal article" date="2014" name="Front. Microbiol.">
        <title>High frequency of phylogenetically diverse reductive dehalogenase-homologous genes in deep subseafloor sedimentary metagenomes.</title>
        <authorList>
            <person name="Kawai M."/>
            <person name="Futagami T."/>
            <person name="Toyoda A."/>
            <person name="Takaki Y."/>
            <person name="Nishi S."/>
            <person name="Hori S."/>
            <person name="Arai W."/>
            <person name="Tsubouchi T."/>
            <person name="Morono Y."/>
            <person name="Uchiyama I."/>
            <person name="Ito T."/>
            <person name="Fujiyama A."/>
            <person name="Inagaki F."/>
            <person name="Takami H."/>
        </authorList>
    </citation>
    <scope>NUCLEOTIDE SEQUENCE</scope>
    <source>
        <strain evidence="2">Expedition CK06-06</strain>
    </source>
</reference>
<feature type="domain" description="Glycosyl transferase family 1" evidence="1">
    <location>
        <begin position="55"/>
        <end position="148"/>
    </location>
</feature>
<proteinExistence type="predicted"/>
<feature type="non-terminal residue" evidence="2">
    <location>
        <position position="149"/>
    </location>
</feature>
<dbReference type="GO" id="GO:0016757">
    <property type="term" value="F:glycosyltransferase activity"/>
    <property type="evidence" value="ECO:0007669"/>
    <property type="project" value="InterPro"/>
</dbReference>
<dbReference type="PANTHER" id="PTHR45947">
    <property type="entry name" value="SULFOQUINOVOSYL TRANSFERASE SQD2"/>
    <property type="match status" value="1"/>
</dbReference>
<dbReference type="SUPFAM" id="SSF53756">
    <property type="entry name" value="UDP-Glycosyltransferase/glycogen phosphorylase"/>
    <property type="match status" value="1"/>
</dbReference>
<dbReference type="Pfam" id="PF00534">
    <property type="entry name" value="Glycos_transf_1"/>
    <property type="match status" value="1"/>
</dbReference>